<sequence length="37" mass="4387">MWRPRSLPMLECRSSCREQCSRHWSHIHSSPAGFSDQ</sequence>
<dbReference type="EMBL" id="GBRH01162035">
    <property type="protein sequence ID" value="JAE35861.1"/>
    <property type="molecule type" value="Transcribed_RNA"/>
</dbReference>
<organism evidence="1">
    <name type="scientific">Arundo donax</name>
    <name type="common">Giant reed</name>
    <name type="synonym">Donax arundinaceus</name>
    <dbReference type="NCBI Taxonomy" id="35708"/>
    <lineage>
        <taxon>Eukaryota</taxon>
        <taxon>Viridiplantae</taxon>
        <taxon>Streptophyta</taxon>
        <taxon>Embryophyta</taxon>
        <taxon>Tracheophyta</taxon>
        <taxon>Spermatophyta</taxon>
        <taxon>Magnoliopsida</taxon>
        <taxon>Liliopsida</taxon>
        <taxon>Poales</taxon>
        <taxon>Poaceae</taxon>
        <taxon>PACMAD clade</taxon>
        <taxon>Arundinoideae</taxon>
        <taxon>Arundineae</taxon>
        <taxon>Arundo</taxon>
    </lineage>
</organism>
<evidence type="ECO:0000313" key="1">
    <source>
        <dbReference type="EMBL" id="JAE35861.1"/>
    </source>
</evidence>
<name>A0A0A9HLW1_ARUDO</name>
<accession>A0A0A9HLW1</accession>
<protein>
    <submittedName>
        <fullName evidence="1">Uncharacterized protein</fullName>
    </submittedName>
</protein>
<reference evidence="1" key="1">
    <citation type="submission" date="2014-09" db="EMBL/GenBank/DDBJ databases">
        <authorList>
            <person name="Magalhaes I.L.F."/>
            <person name="Oliveira U."/>
            <person name="Santos F.R."/>
            <person name="Vidigal T.H.D.A."/>
            <person name="Brescovit A.D."/>
            <person name="Santos A.J."/>
        </authorList>
    </citation>
    <scope>NUCLEOTIDE SEQUENCE</scope>
    <source>
        <tissue evidence="1">Shoot tissue taken approximately 20 cm above the soil surface</tissue>
    </source>
</reference>
<dbReference type="AlphaFoldDB" id="A0A0A9HLW1"/>
<proteinExistence type="predicted"/>
<reference evidence="1" key="2">
    <citation type="journal article" date="2015" name="Data Brief">
        <title>Shoot transcriptome of the giant reed, Arundo donax.</title>
        <authorList>
            <person name="Barrero R.A."/>
            <person name="Guerrero F.D."/>
            <person name="Moolhuijzen P."/>
            <person name="Goolsby J.A."/>
            <person name="Tidwell J."/>
            <person name="Bellgard S.E."/>
            <person name="Bellgard M.I."/>
        </authorList>
    </citation>
    <scope>NUCLEOTIDE SEQUENCE</scope>
    <source>
        <tissue evidence="1">Shoot tissue taken approximately 20 cm above the soil surface</tissue>
    </source>
</reference>